<evidence type="ECO:0000256" key="1">
    <source>
        <dbReference type="ARBA" id="ARBA00004123"/>
    </source>
</evidence>
<feature type="domain" description="Myb-like" evidence="4">
    <location>
        <begin position="683"/>
        <end position="736"/>
    </location>
</feature>
<feature type="region of interest" description="Disordered" evidence="3">
    <location>
        <begin position="171"/>
        <end position="280"/>
    </location>
</feature>
<feature type="compositionally biased region" description="Basic residues" evidence="3">
    <location>
        <begin position="1"/>
        <end position="11"/>
    </location>
</feature>
<evidence type="ECO:0000313" key="7">
    <source>
        <dbReference type="Proteomes" id="UP000796880"/>
    </source>
</evidence>
<proteinExistence type="predicted"/>
<dbReference type="SMART" id="SM00717">
    <property type="entry name" value="SANT"/>
    <property type="match status" value="3"/>
</dbReference>
<feature type="compositionally biased region" description="Basic residues" evidence="3">
    <location>
        <begin position="311"/>
        <end position="325"/>
    </location>
</feature>
<feature type="region of interest" description="Disordered" evidence="3">
    <location>
        <begin position="395"/>
        <end position="459"/>
    </location>
</feature>
<evidence type="ECO:0000313" key="6">
    <source>
        <dbReference type="EMBL" id="KAF3448561.1"/>
    </source>
</evidence>
<feature type="domain" description="Myb-like" evidence="4">
    <location>
        <begin position="490"/>
        <end position="563"/>
    </location>
</feature>
<feature type="domain" description="Myb-like" evidence="4">
    <location>
        <begin position="613"/>
        <end position="681"/>
    </location>
</feature>
<feature type="compositionally biased region" description="Basic and acidic residues" evidence="3">
    <location>
        <begin position="266"/>
        <end position="275"/>
    </location>
</feature>
<evidence type="ECO:0000259" key="5">
    <source>
        <dbReference type="PROSITE" id="PS51294"/>
    </source>
</evidence>
<name>A0A8K0H9Q0_9ROSA</name>
<feature type="compositionally biased region" description="Basic and acidic residues" evidence="3">
    <location>
        <begin position="132"/>
        <end position="153"/>
    </location>
</feature>
<feature type="compositionally biased region" description="Basic and acidic residues" evidence="3">
    <location>
        <begin position="227"/>
        <end position="247"/>
    </location>
</feature>
<reference evidence="6" key="1">
    <citation type="submission" date="2020-03" db="EMBL/GenBank/DDBJ databases">
        <title>A high-quality chromosome-level genome assembly of a woody plant with both climbing and erect habits, Rhamnella rubrinervis.</title>
        <authorList>
            <person name="Lu Z."/>
            <person name="Yang Y."/>
            <person name="Zhu X."/>
            <person name="Sun Y."/>
        </authorList>
    </citation>
    <scope>NUCLEOTIDE SEQUENCE</scope>
    <source>
        <strain evidence="6">BYM</strain>
        <tissue evidence="6">Leaf</tissue>
    </source>
</reference>
<dbReference type="GO" id="GO:0005634">
    <property type="term" value="C:nucleus"/>
    <property type="evidence" value="ECO:0007669"/>
    <property type="project" value="UniProtKB-SubCell"/>
</dbReference>
<dbReference type="InterPro" id="IPR001005">
    <property type="entry name" value="SANT/Myb"/>
</dbReference>
<feature type="region of interest" description="Disordered" evidence="3">
    <location>
        <begin position="311"/>
        <end position="379"/>
    </location>
</feature>
<feature type="region of interest" description="Disordered" evidence="3">
    <location>
        <begin position="106"/>
        <end position="153"/>
    </location>
</feature>
<sequence length="779" mass="89387">MGEKAHRKGHRSEKNGEAEFETKENGKEFHKAKKKVKIVSVDGEVDEVKEASTETNNEGDGNVQEKKEKKKKHKDKKRDGVDKVSSLNEIIEVNKVDELVKGQICNNNCDDPPKMNMEEGEAKKNKKRKREKGGDIVEKKDMTNGQKLAKERNLSDAKIREEVKLALKEKKSDRIVEDNKLAEIPEEQNCHESGDIAESNEEERGMSNRKRRKKEKLAGDVVGDIESDGKKKEHSDGTIMKEGEFSHKERKKKKKYQVNSAGLHEALAEKPDKDSSGIQNVSNVENEVNVASIGSCITDTYFAEDGYKVRKAKSDKHCSKDKKKNTKGDKQISDRTIIKESEFEHKERKHKNKYRENNLGAGLQEVEVEKPNNESAGMKDIGHVENAVNVVSNGSGITNAVNADDGYKVKSSKPDKHCSEDNKKNKGDEQVSDGRGHKRKKRTKNDVEPSDISENAALEGSSKRVCFSDHVEVEVFSPSDSSDDGENYEKVDLRGKRFSQEEDEKIMEAVNKYVDEHCLGDNGVDMVLHCRKHPEVRGCWDHIAAALPWRTRESIRYRAHTLFERGDERKWTDEERELIKRFHEKHGPNWRMLADALHKHRIHVKDAYRRIRLPNLTKGRWSQEEYQNLFDLVNLDLRMRAFEERKYKHGMLRDAISWEAISEKLSTRSNVSCCTKWYHQLGSPMAAAGIWADTDDYRLVDALLRLDATCIEDVDWDNLLEQRPGDLCRKRWNQMVKHIGDYSDKSFADQVEVLSKRYCLDVLEAREVYNSKPFVDKVA</sequence>
<dbReference type="SUPFAM" id="SSF46689">
    <property type="entry name" value="Homeodomain-like"/>
    <property type="match status" value="3"/>
</dbReference>
<feature type="compositionally biased region" description="Basic and acidic residues" evidence="3">
    <location>
        <begin position="405"/>
        <end position="435"/>
    </location>
</feature>
<dbReference type="Gene3D" id="1.10.10.60">
    <property type="entry name" value="Homeodomain-like"/>
    <property type="match status" value="3"/>
</dbReference>
<dbReference type="PANTHER" id="PTHR47430:SF4">
    <property type="entry name" value="GB|AAC33480.1"/>
    <property type="match status" value="1"/>
</dbReference>
<dbReference type="PROSITE" id="PS50090">
    <property type="entry name" value="MYB_LIKE"/>
    <property type="match status" value="3"/>
</dbReference>
<dbReference type="Pfam" id="PF13921">
    <property type="entry name" value="Myb_DNA-bind_6"/>
    <property type="match status" value="1"/>
</dbReference>
<evidence type="ECO:0000259" key="4">
    <source>
        <dbReference type="PROSITE" id="PS50090"/>
    </source>
</evidence>
<organism evidence="6 7">
    <name type="scientific">Rhamnella rubrinervis</name>
    <dbReference type="NCBI Taxonomy" id="2594499"/>
    <lineage>
        <taxon>Eukaryota</taxon>
        <taxon>Viridiplantae</taxon>
        <taxon>Streptophyta</taxon>
        <taxon>Embryophyta</taxon>
        <taxon>Tracheophyta</taxon>
        <taxon>Spermatophyta</taxon>
        <taxon>Magnoliopsida</taxon>
        <taxon>eudicotyledons</taxon>
        <taxon>Gunneridae</taxon>
        <taxon>Pentapetalae</taxon>
        <taxon>rosids</taxon>
        <taxon>fabids</taxon>
        <taxon>Rosales</taxon>
        <taxon>Rhamnaceae</taxon>
        <taxon>rhamnoid group</taxon>
        <taxon>Rhamneae</taxon>
        <taxon>Rhamnella</taxon>
    </lineage>
</organism>
<dbReference type="OrthoDB" id="39591at2759"/>
<evidence type="ECO:0000256" key="3">
    <source>
        <dbReference type="SAM" id="MobiDB-lite"/>
    </source>
</evidence>
<dbReference type="InterPro" id="IPR009057">
    <property type="entry name" value="Homeodomain-like_sf"/>
</dbReference>
<feature type="compositionally biased region" description="Basic and acidic residues" evidence="3">
    <location>
        <begin position="171"/>
        <end position="194"/>
    </location>
</feature>
<accession>A0A8K0H9Q0</accession>
<keyword evidence="7" id="KW-1185">Reference proteome</keyword>
<feature type="domain" description="HTH myb-type" evidence="5">
    <location>
        <begin position="569"/>
        <end position="616"/>
    </location>
</feature>
<dbReference type="InterPro" id="IPR017930">
    <property type="entry name" value="Myb_dom"/>
</dbReference>
<comment type="caution">
    <text evidence="6">The sequence shown here is derived from an EMBL/GenBank/DDBJ whole genome shotgun (WGS) entry which is preliminary data.</text>
</comment>
<comment type="subcellular location">
    <subcellularLocation>
        <location evidence="1">Nucleus</location>
    </subcellularLocation>
</comment>
<dbReference type="AlphaFoldDB" id="A0A8K0H9Q0"/>
<dbReference type="PANTHER" id="PTHR47430">
    <property type="entry name" value="GB|AAC33480.1"/>
    <property type="match status" value="1"/>
</dbReference>
<keyword evidence="2" id="KW-0539">Nucleus</keyword>
<gene>
    <name evidence="6" type="ORF">FNV43_RR09274</name>
</gene>
<feature type="compositionally biased region" description="Basic and acidic residues" evidence="3">
    <location>
        <begin position="326"/>
        <end position="346"/>
    </location>
</feature>
<dbReference type="EMBL" id="VOIH02000004">
    <property type="protein sequence ID" value="KAF3448561.1"/>
    <property type="molecule type" value="Genomic_DNA"/>
</dbReference>
<dbReference type="Proteomes" id="UP000796880">
    <property type="component" value="Unassembled WGS sequence"/>
</dbReference>
<protein>
    <submittedName>
        <fullName evidence="6">Uncharacterized protein</fullName>
    </submittedName>
</protein>
<dbReference type="PROSITE" id="PS51294">
    <property type="entry name" value="HTH_MYB"/>
    <property type="match status" value="1"/>
</dbReference>
<dbReference type="CDD" id="cd00167">
    <property type="entry name" value="SANT"/>
    <property type="match status" value="1"/>
</dbReference>
<evidence type="ECO:0000256" key="2">
    <source>
        <dbReference type="ARBA" id="ARBA00023242"/>
    </source>
</evidence>
<feature type="compositionally biased region" description="Basic and acidic residues" evidence="3">
    <location>
        <begin position="12"/>
        <end position="29"/>
    </location>
</feature>
<feature type="compositionally biased region" description="Basic and acidic residues" evidence="3">
    <location>
        <begin position="111"/>
        <end position="123"/>
    </location>
</feature>
<feature type="region of interest" description="Disordered" evidence="3">
    <location>
        <begin position="1"/>
        <end position="84"/>
    </location>
</feature>